<dbReference type="InterPro" id="IPR037066">
    <property type="entry name" value="Plug_dom_sf"/>
</dbReference>
<keyword evidence="9 10" id="KW-0998">Cell outer membrane</keyword>
<dbReference type="Pfam" id="PF07660">
    <property type="entry name" value="STN"/>
    <property type="match status" value="1"/>
</dbReference>
<feature type="domain" description="Secretin/TonB short N-terminal" evidence="13">
    <location>
        <begin position="66"/>
        <end position="117"/>
    </location>
</feature>
<dbReference type="Gene3D" id="2.60.40.1120">
    <property type="entry name" value="Carboxypeptidase-like, regulatory domain"/>
    <property type="match status" value="1"/>
</dbReference>
<evidence type="ECO:0000256" key="7">
    <source>
        <dbReference type="ARBA" id="ARBA00023077"/>
    </source>
</evidence>
<dbReference type="InterPro" id="IPR023996">
    <property type="entry name" value="TonB-dep_OMP_SusC/RagA"/>
</dbReference>
<dbReference type="Pfam" id="PF13715">
    <property type="entry name" value="CarbopepD_reg_2"/>
    <property type="match status" value="1"/>
</dbReference>
<evidence type="ECO:0000256" key="2">
    <source>
        <dbReference type="ARBA" id="ARBA00022448"/>
    </source>
</evidence>
<dbReference type="InterPro" id="IPR011662">
    <property type="entry name" value="Secretin/TonB_short_N"/>
</dbReference>
<dbReference type="NCBIfam" id="TIGR04056">
    <property type="entry name" value="OMP_RagA_SusC"/>
    <property type="match status" value="1"/>
</dbReference>
<dbReference type="Pfam" id="PF00593">
    <property type="entry name" value="TonB_dep_Rec_b-barrel"/>
    <property type="match status" value="1"/>
</dbReference>
<dbReference type="InterPro" id="IPR008969">
    <property type="entry name" value="CarboxyPept-like_regulatory"/>
</dbReference>
<keyword evidence="8 10" id="KW-0472">Membrane</keyword>
<proteinExistence type="inferred from homology"/>
<dbReference type="InterPro" id="IPR000531">
    <property type="entry name" value="Beta-barrel_TonB"/>
</dbReference>
<evidence type="ECO:0000313" key="14">
    <source>
        <dbReference type="EMBL" id="EOS15704.1"/>
    </source>
</evidence>
<dbReference type="InterPro" id="IPR023997">
    <property type="entry name" value="TonB-dep_OMP_SusC/RagA_CS"/>
</dbReference>
<dbReference type="PATRIC" id="fig|1235789.3.peg.4032"/>
<dbReference type="Proteomes" id="UP000014140">
    <property type="component" value="Unassembled WGS sequence"/>
</dbReference>
<keyword evidence="4" id="KW-0410">Iron transport</keyword>
<evidence type="ECO:0000259" key="13">
    <source>
        <dbReference type="SMART" id="SM00965"/>
    </source>
</evidence>
<dbReference type="SMART" id="SM00965">
    <property type="entry name" value="STN"/>
    <property type="match status" value="1"/>
</dbReference>
<comment type="caution">
    <text evidence="14">The sequence shown here is derived from an EMBL/GenBank/DDBJ whole genome shotgun (WGS) entry which is preliminary data.</text>
</comment>
<dbReference type="InterPro" id="IPR012910">
    <property type="entry name" value="Plug_dom"/>
</dbReference>
<dbReference type="SUPFAM" id="SSF49464">
    <property type="entry name" value="Carboxypeptidase regulatory domain-like"/>
    <property type="match status" value="1"/>
</dbReference>
<feature type="chain" id="PRO_5004487122" evidence="12">
    <location>
        <begin position="36"/>
        <end position="1162"/>
    </location>
</feature>
<evidence type="ECO:0000256" key="5">
    <source>
        <dbReference type="ARBA" id="ARBA00022692"/>
    </source>
</evidence>
<accession>S0GG94</accession>
<sequence length="1162" mass="128970">MNYQRIVVSVNLKRTIKIMKLTVLMLIVCLSQMVAATYAQTTKLSLSIKNETLEYVLKQIEKQSEFLFFYNLEEINKNEKISITKKNANIQDVLDAIATKTGLKYTIKDRHIVLTTEISSPVTGIIQQNRKITGTVNDTFGPIAGANIIQKGTTNGTTTDVNGNYSIEVPENAVLQISFIGYIQQDIAVKGKSIIDVLLKEDTQALEEVVVVGYGTMKKKDLTGAVASVKMDDAPVGTVSTISHALAGKAAGLQVSAVSAQPGGGTNFRIRGAASVNASNDPLIIIDGFPISTPNEDKIKTGKYSSGTTDNILASINPNDIESIEVLKDASSTAIYGARAGNGVIIITTKKGKTGAPTVTYSGTASVQTLANSYDMLDAKDFMIQSNRYQYEQWMKDNKIGIYGGKNESEASSTYTPRYTDAQISNPTNDTNWFDEITRTGFQTQHNISINGGTDMTKYLISGNFFKQNGVVKNNDMERYTGRMNLEQVISKYVKVGVNLTLSRNQMNNVPLGSGQNENASIMVAAAQFNPILGIRDENGEYILNDEAAFLPNPVSLLDITDKTTKERLLATSFIEVKPIKDLTLKANLGIDRNYQKHKVYLPKTTLYGAKKDGQADIAQYDKSDYLLELTANYAKQFGNHNLNALVGYSFQRFTDESLSAGNSQFLIDGFLYNNLGAGAYPKPSVGSSASKDEMASFFGRVNYSFKDRYLLTATLRADGASNFAQNNRWGYFPSVALGWRFTEEEFMRPLTNVLSNGKLRLSYGQTGNSNIGNKAISYYKTGNNNEFGGTESVGVYLDQMGNPDLKWETTTEWNVGLDLGFFNNRLNVTAEYYHKVVSDLLSERTLLSYNEVSKIAANIGETQSQGFELTINTKNIDTKDFSWNSDFTFSFYRDKWKTRDASWKPAAYSLYDAPIRYYFGYMSDGLIQEGETVDWMAGSVPGQVKIKDLDGYVYNEDGTLKVDKYGIPVKSGKPDGKIDEADMVIYGSKDPGYMIGFNNTLRYKNFDFNIYFYGQFALWNIGSYKDLWLTGADGMTGIVNMYRGYNMPVSSKDVWSHDNTSATRPGYFQDKSPVSAGSTSTGKIGDYYLEKSWFIRCRNITLGYTIPMKQSKKVLSNIRVYADINNPFTITPYKGLDLETDNSVWAYPNVRSFSLGLDITF</sequence>
<name>S0GG94_9BACT</name>
<evidence type="ECO:0000256" key="9">
    <source>
        <dbReference type="ARBA" id="ARBA00023237"/>
    </source>
</evidence>
<feature type="signal peptide" evidence="12">
    <location>
        <begin position="1"/>
        <end position="35"/>
    </location>
</feature>
<evidence type="ECO:0000256" key="6">
    <source>
        <dbReference type="ARBA" id="ARBA00023004"/>
    </source>
</evidence>
<dbReference type="SUPFAM" id="SSF56935">
    <property type="entry name" value="Porins"/>
    <property type="match status" value="1"/>
</dbReference>
<dbReference type="InterPro" id="IPR036942">
    <property type="entry name" value="Beta-barrel_TonB_sf"/>
</dbReference>
<evidence type="ECO:0000256" key="11">
    <source>
        <dbReference type="RuleBase" id="RU003357"/>
    </source>
</evidence>
<dbReference type="EMBL" id="ASSQ01000020">
    <property type="protein sequence ID" value="EOS15704.1"/>
    <property type="molecule type" value="Genomic_DNA"/>
</dbReference>
<evidence type="ECO:0000256" key="1">
    <source>
        <dbReference type="ARBA" id="ARBA00004571"/>
    </source>
</evidence>
<keyword evidence="15" id="KW-1185">Reference proteome</keyword>
<dbReference type="HOGENOM" id="CLU_004317_0_2_10"/>
<dbReference type="FunFam" id="2.170.130.10:FF:000008">
    <property type="entry name" value="SusC/RagA family TonB-linked outer membrane protein"/>
    <property type="match status" value="1"/>
</dbReference>
<dbReference type="NCBIfam" id="TIGR04057">
    <property type="entry name" value="SusC_RagA_signa"/>
    <property type="match status" value="1"/>
</dbReference>
<evidence type="ECO:0000256" key="4">
    <source>
        <dbReference type="ARBA" id="ARBA00022496"/>
    </source>
</evidence>
<evidence type="ECO:0000256" key="3">
    <source>
        <dbReference type="ARBA" id="ARBA00022452"/>
    </source>
</evidence>
<keyword evidence="7 11" id="KW-0798">TonB box</keyword>
<dbReference type="Pfam" id="PF07715">
    <property type="entry name" value="Plug"/>
    <property type="match status" value="1"/>
</dbReference>
<keyword evidence="5 10" id="KW-0812">Transmembrane</keyword>
<keyword evidence="6" id="KW-0408">Iron</keyword>
<evidence type="ECO:0000256" key="10">
    <source>
        <dbReference type="PROSITE-ProRule" id="PRU01360"/>
    </source>
</evidence>
<keyword evidence="4" id="KW-0406">Ion transport</keyword>
<dbReference type="Gene3D" id="3.55.50.30">
    <property type="match status" value="1"/>
</dbReference>
<dbReference type="InterPro" id="IPR039426">
    <property type="entry name" value="TonB-dep_rcpt-like"/>
</dbReference>
<evidence type="ECO:0000256" key="12">
    <source>
        <dbReference type="SAM" id="SignalP"/>
    </source>
</evidence>
<dbReference type="Gene3D" id="2.40.170.20">
    <property type="entry name" value="TonB-dependent receptor, beta-barrel domain"/>
    <property type="match status" value="1"/>
</dbReference>
<organism evidence="14 15">
    <name type="scientific">Parabacteroides goldsteinii dnLKV18</name>
    <dbReference type="NCBI Taxonomy" id="1235789"/>
    <lineage>
        <taxon>Bacteria</taxon>
        <taxon>Pseudomonadati</taxon>
        <taxon>Bacteroidota</taxon>
        <taxon>Bacteroidia</taxon>
        <taxon>Bacteroidales</taxon>
        <taxon>Tannerellaceae</taxon>
        <taxon>Parabacteroides</taxon>
    </lineage>
</organism>
<keyword evidence="3 10" id="KW-1134">Transmembrane beta strand</keyword>
<keyword evidence="12" id="KW-0732">Signal</keyword>
<keyword evidence="2 10" id="KW-0813">Transport</keyword>
<comment type="subcellular location">
    <subcellularLocation>
        <location evidence="1 10">Cell outer membrane</location>
        <topology evidence="1 10">Multi-pass membrane protein</topology>
    </subcellularLocation>
</comment>
<dbReference type="GO" id="GO:0009279">
    <property type="term" value="C:cell outer membrane"/>
    <property type="evidence" value="ECO:0007669"/>
    <property type="project" value="UniProtKB-SubCell"/>
</dbReference>
<dbReference type="GO" id="GO:0006826">
    <property type="term" value="P:iron ion transport"/>
    <property type="evidence" value="ECO:0007669"/>
    <property type="project" value="UniProtKB-KW"/>
</dbReference>
<dbReference type="PROSITE" id="PS52016">
    <property type="entry name" value="TONB_DEPENDENT_REC_3"/>
    <property type="match status" value="1"/>
</dbReference>
<evidence type="ECO:0000313" key="15">
    <source>
        <dbReference type="Proteomes" id="UP000014140"/>
    </source>
</evidence>
<evidence type="ECO:0000256" key="8">
    <source>
        <dbReference type="ARBA" id="ARBA00023136"/>
    </source>
</evidence>
<reference evidence="14 15" key="1">
    <citation type="submission" date="2013-04" db="EMBL/GenBank/DDBJ databases">
        <title>The Genome Sequence of Parabacteroides goldsteinii dnLKV18.</title>
        <authorList>
            <consortium name="The Broad Institute Genomics Platform"/>
            <consortium name="The Broad Institute Genome Sequencing Center for Infectious Disease"/>
            <person name="Earl A."/>
            <person name="Xavier R."/>
            <person name="Kuhn K."/>
            <person name="Stappenbeck T."/>
            <person name="Walker B."/>
            <person name="Young S."/>
            <person name="Zeng Q."/>
            <person name="Gargeya S."/>
            <person name="Fitzgerald M."/>
            <person name="Haas B."/>
            <person name="Abouelleil A."/>
            <person name="Allen A.W."/>
            <person name="Alvarado L."/>
            <person name="Arachchi H.M."/>
            <person name="Berlin A.M."/>
            <person name="Chapman S.B."/>
            <person name="Gainer-Dewar J."/>
            <person name="Goldberg J."/>
            <person name="Griggs A."/>
            <person name="Gujja S."/>
            <person name="Hansen M."/>
            <person name="Howarth C."/>
            <person name="Imamovic A."/>
            <person name="Ireland A."/>
            <person name="Larimer J."/>
            <person name="McCowan C."/>
            <person name="Murphy C."/>
            <person name="Pearson M."/>
            <person name="Poon T.W."/>
            <person name="Priest M."/>
            <person name="Roberts A."/>
            <person name="Saif S."/>
            <person name="Shea T."/>
            <person name="Sisk P."/>
            <person name="Sykes S."/>
            <person name="Wortman J."/>
            <person name="Nusbaum C."/>
            <person name="Birren B."/>
        </authorList>
    </citation>
    <scope>NUCLEOTIDE SEQUENCE [LARGE SCALE GENOMIC DNA]</scope>
    <source>
        <strain evidence="15">dnLKV18</strain>
    </source>
</reference>
<comment type="similarity">
    <text evidence="10 11">Belongs to the TonB-dependent receptor family.</text>
</comment>
<gene>
    <name evidence="14" type="ORF">C803_04016</name>
</gene>
<protein>
    <submittedName>
        <fullName evidence="14">SusC/RagA family TonB-linked outer membrane protein</fullName>
    </submittedName>
</protein>
<dbReference type="AlphaFoldDB" id="S0GG94"/>
<dbReference type="Gene3D" id="2.170.130.10">
    <property type="entry name" value="TonB-dependent receptor, plug domain"/>
    <property type="match status" value="1"/>
</dbReference>